<name>A0A7S2GBZ3_9DINO</name>
<gene>
    <name evidence="2" type="ORF">AAND1436_LOCUS22249</name>
</gene>
<proteinExistence type="predicted"/>
<organism evidence="2">
    <name type="scientific">Alexandrium andersonii</name>
    <dbReference type="NCBI Taxonomy" id="327968"/>
    <lineage>
        <taxon>Eukaryota</taxon>
        <taxon>Sar</taxon>
        <taxon>Alveolata</taxon>
        <taxon>Dinophyceae</taxon>
        <taxon>Gonyaulacales</taxon>
        <taxon>Pyrocystaceae</taxon>
        <taxon>Alexandrium</taxon>
    </lineage>
</organism>
<protein>
    <submittedName>
        <fullName evidence="2">Uncharacterized protein</fullName>
    </submittedName>
</protein>
<feature type="region of interest" description="Disordered" evidence="1">
    <location>
        <begin position="147"/>
        <end position="177"/>
    </location>
</feature>
<evidence type="ECO:0000256" key="1">
    <source>
        <dbReference type="SAM" id="MobiDB-lite"/>
    </source>
</evidence>
<accession>A0A7S2GBZ3</accession>
<evidence type="ECO:0000313" key="2">
    <source>
        <dbReference type="EMBL" id="CAD9442573.1"/>
    </source>
</evidence>
<dbReference type="AlphaFoldDB" id="A0A7S2GBZ3"/>
<dbReference type="EMBL" id="HBGQ01045476">
    <property type="protein sequence ID" value="CAD9442573.1"/>
    <property type="molecule type" value="Transcribed_RNA"/>
</dbReference>
<feature type="compositionally biased region" description="Low complexity" evidence="1">
    <location>
        <begin position="153"/>
        <end position="166"/>
    </location>
</feature>
<reference evidence="2" key="1">
    <citation type="submission" date="2021-01" db="EMBL/GenBank/DDBJ databases">
        <authorList>
            <person name="Corre E."/>
            <person name="Pelletier E."/>
            <person name="Niang G."/>
            <person name="Scheremetjew M."/>
            <person name="Finn R."/>
            <person name="Kale V."/>
            <person name="Holt S."/>
            <person name="Cochrane G."/>
            <person name="Meng A."/>
            <person name="Brown T."/>
            <person name="Cohen L."/>
        </authorList>
    </citation>
    <scope>NUCLEOTIDE SEQUENCE</scope>
    <source>
        <strain evidence="2">CCMP2222</strain>
    </source>
</reference>
<sequence>MRDVCSVSLLGTEKFVLPARSPRGSPDTWSSEQLRATRCVNFSATSATRYRVGFDRADWPRKHPAFVDLEDDSVQAPRAAAPVAMEGEAAYVPLPVPVATRGGVAYDQLAAHLPESYGVGFAPGLWFLDASHSLYVAQNTFVEVYEPGSEQLRQQQSRARSAPAPSHSGQGSRGGTP</sequence>